<accession>A0A0A6P4J3</accession>
<sequence length="80" mass="9114">MLTLLGRFLTNSRIQGRQSYCCQAGWEQPPCREALLTQARQKYSPEKVLHIKPPYQGENIDRDFAALGATRFTQLDTAKS</sequence>
<organism evidence="1 2">
    <name type="scientific">Candidatus Thiomargarita nelsonii</name>
    <dbReference type="NCBI Taxonomy" id="1003181"/>
    <lineage>
        <taxon>Bacteria</taxon>
        <taxon>Pseudomonadati</taxon>
        <taxon>Pseudomonadota</taxon>
        <taxon>Gammaproteobacteria</taxon>
        <taxon>Thiotrichales</taxon>
        <taxon>Thiotrichaceae</taxon>
        <taxon>Thiomargarita</taxon>
    </lineage>
</organism>
<protein>
    <submittedName>
        <fullName evidence="1">Uncharacterized protein</fullName>
    </submittedName>
</protein>
<comment type="caution">
    <text evidence="1">The sequence shown here is derived from an EMBL/GenBank/DDBJ whole genome shotgun (WGS) entry which is preliminary data.</text>
</comment>
<reference evidence="1 2" key="1">
    <citation type="journal article" date="2016" name="Front. Microbiol.">
        <title>Single-Cell (Meta-)Genomics of a Dimorphic Candidatus Thiomargarita nelsonii Reveals Genomic Plasticity.</title>
        <authorList>
            <person name="Flood B.E."/>
            <person name="Fliss P."/>
            <person name="Jones D.S."/>
            <person name="Dick G.J."/>
            <person name="Jain S."/>
            <person name="Kaster A.K."/>
            <person name="Winkel M."/>
            <person name="Mussmann M."/>
            <person name="Bailey J."/>
        </authorList>
    </citation>
    <scope>NUCLEOTIDE SEQUENCE [LARGE SCALE GENOMIC DNA]</scope>
    <source>
        <strain evidence="1">Hydrate Ridge</strain>
    </source>
</reference>
<dbReference type="AlphaFoldDB" id="A0A0A6P4J3"/>
<proteinExistence type="predicted"/>
<keyword evidence="2" id="KW-1185">Reference proteome</keyword>
<evidence type="ECO:0000313" key="2">
    <source>
        <dbReference type="Proteomes" id="UP000030428"/>
    </source>
</evidence>
<evidence type="ECO:0000313" key="1">
    <source>
        <dbReference type="EMBL" id="KHD05352.1"/>
    </source>
</evidence>
<dbReference type="EMBL" id="JSZA02000183">
    <property type="protein sequence ID" value="KHD05352.1"/>
    <property type="molecule type" value="Genomic_DNA"/>
</dbReference>
<dbReference type="Proteomes" id="UP000030428">
    <property type="component" value="Unassembled WGS sequence"/>
</dbReference>
<name>A0A0A6P4J3_9GAMM</name>
<gene>
    <name evidence="1" type="ORF">PN36_28395</name>
</gene>